<accession>A0ABU2VCD8</accession>
<protein>
    <submittedName>
        <fullName evidence="1">Uncharacterized protein</fullName>
    </submittedName>
</protein>
<dbReference type="Proteomes" id="UP001183824">
    <property type="component" value="Unassembled WGS sequence"/>
</dbReference>
<dbReference type="EMBL" id="JAVREZ010000008">
    <property type="protein sequence ID" value="MDT0483227.1"/>
    <property type="molecule type" value="Genomic_DNA"/>
</dbReference>
<evidence type="ECO:0000313" key="1">
    <source>
        <dbReference type="EMBL" id="MDT0483227.1"/>
    </source>
</evidence>
<organism evidence="1 2">
    <name type="scientific">Streptomyces doebereineriae</name>
    <dbReference type="NCBI Taxonomy" id="3075528"/>
    <lineage>
        <taxon>Bacteria</taxon>
        <taxon>Bacillati</taxon>
        <taxon>Actinomycetota</taxon>
        <taxon>Actinomycetes</taxon>
        <taxon>Kitasatosporales</taxon>
        <taxon>Streptomycetaceae</taxon>
        <taxon>Streptomyces</taxon>
    </lineage>
</organism>
<name>A0ABU2VCD8_9ACTN</name>
<dbReference type="RefSeq" id="WP_311716170.1">
    <property type="nucleotide sequence ID" value="NZ_JAVREZ010000008.1"/>
</dbReference>
<sequence>MPTAPGELERFAALFRRLVHDFVAHAETPLDCARRESCARYGRQNC</sequence>
<gene>
    <name evidence="1" type="ORF">RNB18_23985</name>
</gene>
<evidence type="ECO:0000313" key="2">
    <source>
        <dbReference type="Proteomes" id="UP001183824"/>
    </source>
</evidence>
<reference evidence="2" key="1">
    <citation type="submission" date="2023-07" db="EMBL/GenBank/DDBJ databases">
        <title>30 novel species of actinomycetes from the DSMZ collection.</title>
        <authorList>
            <person name="Nouioui I."/>
        </authorList>
    </citation>
    <scope>NUCLEOTIDE SEQUENCE [LARGE SCALE GENOMIC DNA]</scope>
    <source>
        <strain evidence="2">DSM 41640</strain>
    </source>
</reference>
<keyword evidence="2" id="KW-1185">Reference proteome</keyword>
<comment type="caution">
    <text evidence="1">The sequence shown here is derived from an EMBL/GenBank/DDBJ whole genome shotgun (WGS) entry which is preliminary data.</text>
</comment>
<proteinExistence type="predicted"/>